<protein>
    <submittedName>
        <fullName evidence="2">Unannotated protein</fullName>
    </submittedName>
</protein>
<dbReference type="AlphaFoldDB" id="A0A6J6C4X8"/>
<reference evidence="2" key="1">
    <citation type="submission" date="2020-05" db="EMBL/GenBank/DDBJ databases">
        <authorList>
            <person name="Chiriac C."/>
            <person name="Salcher M."/>
            <person name="Ghai R."/>
            <person name="Kavagutti S V."/>
        </authorList>
    </citation>
    <scope>NUCLEOTIDE SEQUENCE</scope>
</reference>
<evidence type="ECO:0000313" key="2">
    <source>
        <dbReference type="EMBL" id="CAB4545987.1"/>
    </source>
</evidence>
<name>A0A6J6C4X8_9ZZZZ</name>
<keyword evidence="1" id="KW-0472">Membrane</keyword>
<keyword evidence="1" id="KW-0812">Transmembrane</keyword>
<keyword evidence="1" id="KW-1133">Transmembrane helix</keyword>
<dbReference type="EMBL" id="CAEZST010000008">
    <property type="protein sequence ID" value="CAB4545987.1"/>
    <property type="molecule type" value="Genomic_DNA"/>
</dbReference>
<proteinExistence type="predicted"/>
<accession>A0A6J6C4X8</accession>
<gene>
    <name evidence="2" type="ORF">UFOPK1503_00640</name>
</gene>
<evidence type="ECO:0000256" key="1">
    <source>
        <dbReference type="SAM" id="Phobius"/>
    </source>
</evidence>
<sequence length="114" mass="11659">MRNPDWLERGSAVSLSVIVAGLISFLAIAVGLALDFGRQQARLQMITDLAALAGSDSRIGIIAGYPCPNAAELARVNGANLDSCRIVGGVVSVSAGMNYLGLALTASAEAAQKD</sequence>
<organism evidence="2">
    <name type="scientific">freshwater metagenome</name>
    <dbReference type="NCBI Taxonomy" id="449393"/>
    <lineage>
        <taxon>unclassified sequences</taxon>
        <taxon>metagenomes</taxon>
        <taxon>ecological metagenomes</taxon>
    </lineage>
</organism>
<feature type="transmembrane region" description="Helical" evidence="1">
    <location>
        <begin position="12"/>
        <end position="34"/>
    </location>
</feature>